<reference evidence="8 9" key="1">
    <citation type="journal article" date="2019" name="Nat. Ecol. Evol.">
        <title>Megaphylogeny resolves global patterns of mushroom evolution.</title>
        <authorList>
            <person name="Varga T."/>
            <person name="Krizsan K."/>
            <person name="Foldi C."/>
            <person name="Dima B."/>
            <person name="Sanchez-Garcia M."/>
            <person name="Sanchez-Ramirez S."/>
            <person name="Szollosi G.J."/>
            <person name="Szarkandi J.G."/>
            <person name="Papp V."/>
            <person name="Albert L."/>
            <person name="Andreopoulos W."/>
            <person name="Angelini C."/>
            <person name="Antonin V."/>
            <person name="Barry K.W."/>
            <person name="Bougher N.L."/>
            <person name="Buchanan P."/>
            <person name="Buyck B."/>
            <person name="Bense V."/>
            <person name="Catcheside P."/>
            <person name="Chovatia M."/>
            <person name="Cooper J."/>
            <person name="Damon W."/>
            <person name="Desjardin D."/>
            <person name="Finy P."/>
            <person name="Geml J."/>
            <person name="Haridas S."/>
            <person name="Hughes K."/>
            <person name="Justo A."/>
            <person name="Karasinski D."/>
            <person name="Kautmanova I."/>
            <person name="Kiss B."/>
            <person name="Kocsube S."/>
            <person name="Kotiranta H."/>
            <person name="LaButti K.M."/>
            <person name="Lechner B.E."/>
            <person name="Liimatainen K."/>
            <person name="Lipzen A."/>
            <person name="Lukacs Z."/>
            <person name="Mihaltcheva S."/>
            <person name="Morgado L.N."/>
            <person name="Niskanen T."/>
            <person name="Noordeloos M.E."/>
            <person name="Ohm R.A."/>
            <person name="Ortiz-Santana B."/>
            <person name="Ovrebo C."/>
            <person name="Racz N."/>
            <person name="Riley R."/>
            <person name="Savchenko A."/>
            <person name="Shiryaev A."/>
            <person name="Soop K."/>
            <person name="Spirin V."/>
            <person name="Szebenyi C."/>
            <person name="Tomsovsky M."/>
            <person name="Tulloss R.E."/>
            <person name="Uehling J."/>
            <person name="Grigoriev I.V."/>
            <person name="Vagvolgyi C."/>
            <person name="Papp T."/>
            <person name="Martin F.M."/>
            <person name="Miettinen O."/>
            <person name="Hibbett D.S."/>
            <person name="Nagy L.G."/>
        </authorList>
    </citation>
    <scope>NUCLEOTIDE SEQUENCE [LARGE SCALE GENOMIC DNA]</scope>
    <source>
        <strain evidence="8 9">FP101781</strain>
    </source>
</reference>
<accession>A0A4Y7SKX8</accession>
<dbReference type="STRING" id="71717.A0A4Y7SKX8"/>
<evidence type="ECO:0000313" key="8">
    <source>
        <dbReference type="EMBL" id="TEB22543.1"/>
    </source>
</evidence>
<feature type="region of interest" description="Disordered" evidence="6">
    <location>
        <begin position="315"/>
        <end position="344"/>
    </location>
</feature>
<dbReference type="InterPro" id="IPR004166">
    <property type="entry name" value="a-kinase_dom"/>
</dbReference>
<dbReference type="GO" id="GO:0004674">
    <property type="term" value="F:protein serine/threonine kinase activity"/>
    <property type="evidence" value="ECO:0007669"/>
    <property type="project" value="UniProtKB-KW"/>
</dbReference>
<evidence type="ECO:0000256" key="6">
    <source>
        <dbReference type="SAM" id="MobiDB-lite"/>
    </source>
</evidence>
<dbReference type="GO" id="GO:0031037">
    <property type="term" value="P:myosin II filament disassembly"/>
    <property type="evidence" value="ECO:0007669"/>
    <property type="project" value="TreeGrafter"/>
</dbReference>
<feature type="compositionally biased region" description="Polar residues" evidence="6">
    <location>
        <begin position="108"/>
        <end position="118"/>
    </location>
</feature>
<dbReference type="PROSITE" id="PS51158">
    <property type="entry name" value="ALPHA_KINASE"/>
    <property type="match status" value="1"/>
</dbReference>
<dbReference type="InterPro" id="IPR011009">
    <property type="entry name" value="Kinase-like_dom_sf"/>
</dbReference>
<keyword evidence="3" id="KW-0547">Nucleotide-binding</keyword>
<evidence type="ECO:0000256" key="4">
    <source>
        <dbReference type="ARBA" id="ARBA00022777"/>
    </source>
</evidence>
<evidence type="ECO:0000313" key="9">
    <source>
        <dbReference type="Proteomes" id="UP000298030"/>
    </source>
</evidence>
<dbReference type="EMBL" id="QPFP01000090">
    <property type="protein sequence ID" value="TEB22543.1"/>
    <property type="molecule type" value="Genomic_DNA"/>
</dbReference>
<evidence type="ECO:0000259" key="7">
    <source>
        <dbReference type="PROSITE" id="PS51158"/>
    </source>
</evidence>
<comment type="caution">
    <text evidence="8">The sequence shown here is derived from an EMBL/GenBank/DDBJ whole genome shotgun (WGS) entry which is preliminary data.</text>
</comment>
<feature type="region of interest" description="Disordered" evidence="6">
    <location>
        <begin position="671"/>
        <end position="724"/>
    </location>
</feature>
<evidence type="ECO:0000256" key="1">
    <source>
        <dbReference type="ARBA" id="ARBA00022527"/>
    </source>
</evidence>
<dbReference type="GO" id="GO:0005524">
    <property type="term" value="F:ATP binding"/>
    <property type="evidence" value="ECO:0007669"/>
    <property type="project" value="UniProtKB-KW"/>
</dbReference>
<keyword evidence="2" id="KW-0808">Transferase</keyword>
<dbReference type="PANTHER" id="PTHR45992:SF2">
    <property type="entry name" value="EUKARYOTIC ELONGATION FACTOR 2 KINASE"/>
    <property type="match status" value="1"/>
</dbReference>
<keyword evidence="5" id="KW-0067">ATP-binding</keyword>
<dbReference type="InterPro" id="IPR051852">
    <property type="entry name" value="Alpha-type_PK"/>
</dbReference>
<dbReference type="Pfam" id="PF02816">
    <property type="entry name" value="Alpha_kinase"/>
    <property type="match status" value="1"/>
</dbReference>
<feature type="region of interest" description="Disordered" evidence="6">
    <location>
        <begin position="91"/>
        <end position="118"/>
    </location>
</feature>
<sequence>MATTSSNTCDDCRKVFPILQSTFVGRPPQCPKCQQLEAHRPGSDQHRKIMEFPQCAVCGDSWRNMPLPGDDGIQTCGRNICVEHLSSLASNSGGNTGTGTTRGRPGANQSDAQQQRNSSLFDKLKSGVANNSNGGTQFNSASLDQHSTQLKDLAASDRKNFITVSLEIRFTNGANAKKSSVDDRYGSSKRAFPPDATLIDIQDWGVAQFNLVHTKTKGNQPIEASETSLRLTGNQPIKEGVMGFQLRRYKNKLIEQGFLDEAGCWVHKKGKGAVKNTVGAGKPALLFELFIFFDMYQKHMDLLAEAAGEGVTTLSSKSKVAKGSGSGKRHERTGSAAATESVSKRQRNVGVSAIQSEFALSNHRTSYASTPSSRTKLQKIACALVTAQGQPVFENKEAFHGYISSESFASGLTKCAFELLVPHSDQQFVVKRFYVKLTRDNEDDLNLISALLDDSSKESKIPPAPFTAEEHNIQIEAECVALHLGARFLAEFFKFCKSKNVRVFEHLRFEDTFLLQEVEGAASPASGMPQDVEPWGFEDITPSVGFMWLAEKKHIAGRVVRYNGTLAHPSAHTDLAHLTVYAFIHFVFGHTNGKLVFADVQGTPALFELENGKTADGFTLFNPMIHSMTGNFGVGDHGQVEISKFLEQHECRDICTLLGLHDAVPLELVCDDKGGEEGERGSRPGGSRRSSGLPLDYTSSSGSESDADDNGFNTSEPKKQARGDDVEGNWFSFYHPALPPVYNFFLKLLT</sequence>
<organism evidence="8 9">
    <name type="scientific">Coprinellus micaceus</name>
    <name type="common">Glistening ink-cap mushroom</name>
    <name type="synonym">Coprinus micaceus</name>
    <dbReference type="NCBI Taxonomy" id="71717"/>
    <lineage>
        <taxon>Eukaryota</taxon>
        <taxon>Fungi</taxon>
        <taxon>Dikarya</taxon>
        <taxon>Basidiomycota</taxon>
        <taxon>Agaricomycotina</taxon>
        <taxon>Agaricomycetes</taxon>
        <taxon>Agaricomycetidae</taxon>
        <taxon>Agaricales</taxon>
        <taxon>Agaricineae</taxon>
        <taxon>Psathyrellaceae</taxon>
        <taxon>Coprinellus</taxon>
    </lineage>
</organism>
<dbReference type="Gene3D" id="3.20.200.10">
    <property type="entry name" value="MHCK/EF2 kinase"/>
    <property type="match status" value="1"/>
</dbReference>
<dbReference type="Proteomes" id="UP000298030">
    <property type="component" value="Unassembled WGS sequence"/>
</dbReference>
<gene>
    <name evidence="8" type="ORF">FA13DRAFT_1818937</name>
</gene>
<feature type="compositionally biased region" description="Basic and acidic residues" evidence="6">
    <location>
        <begin position="671"/>
        <end position="682"/>
    </location>
</feature>
<feature type="compositionally biased region" description="Low complexity" evidence="6">
    <location>
        <begin position="91"/>
        <end position="107"/>
    </location>
</feature>
<evidence type="ECO:0000256" key="5">
    <source>
        <dbReference type="ARBA" id="ARBA00022840"/>
    </source>
</evidence>
<evidence type="ECO:0000256" key="2">
    <source>
        <dbReference type="ARBA" id="ARBA00022679"/>
    </source>
</evidence>
<dbReference type="GO" id="GO:1903013">
    <property type="term" value="P:response to differentiation-inducing factor 1"/>
    <property type="evidence" value="ECO:0007669"/>
    <property type="project" value="TreeGrafter"/>
</dbReference>
<evidence type="ECO:0000256" key="3">
    <source>
        <dbReference type="ARBA" id="ARBA00022741"/>
    </source>
</evidence>
<keyword evidence="1" id="KW-0723">Serine/threonine-protein kinase</keyword>
<feature type="non-terminal residue" evidence="8">
    <location>
        <position position="750"/>
    </location>
</feature>
<dbReference type="AlphaFoldDB" id="A0A4Y7SKX8"/>
<dbReference type="CDD" id="cd04515">
    <property type="entry name" value="Alpha_kinase"/>
    <property type="match status" value="1"/>
</dbReference>
<proteinExistence type="predicted"/>
<dbReference type="PANTHER" id="PTHR45992">
    <property type="entry name" value="EUKARYOTIC ELONGATION FACTOR 2 KINASE-RELATED"/>
    <property type="match status" value="1"/>
</dbReference>
<feature type="domain" description="Alpha-type protein kinase" evidence="7">
    <location>
        <begin position="367"/>
        <end position="663"/>
    </location>
</feature>
<keyword evidence="9" id="KW-1185">Reference proteome</keyword>
<dbReference type="OrthoDB" id="2744370at2759"/>
<protein>
    <submittedName>
        <fullName evidence="8">Kinase-like protein</fullName>
    </submittedName>
</protein>
<dbReference type="SUPFAM" id="SSF56112">
    <property type="entry name" value="Protein kinase-like (PK-like)"/>
    <property type="match status" value="1"/>
</dbReference>
<keyword evidence="4 8" id="KW-0418">Kinase</keyword>
<name>A0A4Y7SKX8_COPMI</name>